<dbReference type="Gene3D" id="2.60.40.1180">
    <property type="entry name" value="Golgi alpha-mannosidase II"/>
    <property type="match status" value="1"/>
</dbReference>
<dbReference type="GO" id="GO:0009341">
    <property type="term" value="C:beta-galactosidase complex"/>
    <property type="evidence" value="ECO:0007669"/>
    <property type="project" value="InterPro"/>
</dbReference>
<organism evidence="14 15">
    <name type="scientific">Burkholderia pyrrocinia</name>
    <name type="common">Pseudomonas pyrrocinia</name>
    <dbReference type="NCBI Taxonomy" id="60550"/>
    <lineage>
        <taxon>Bacteria</taxon>
        <taxon>Pseudomonadati</taxon>
        <taxon>Pseudomonadota</taxon>
        <taxon>Betaproteobacteria</taxon>
        <taxon>Burkholderiales</taxon>
        <taxon>Burkholderiaceae</taxon>
        <taxon>Burkholderia</taxon>
        <taxon>Burkholderia cepacia complex</taxon>
    </lineage>
</organism>
<evidence type="ECO:0000256" key="10">
    <source>
        <dbReference type="PIRSR" id="PIRSR001084-2"/>
    </source>
</evidence>
<dbReference type="RefSeq" id="WP_114181856.1">
    <property type="nucleotide sequence ID" value="NZ_CP024904.1"/>
</dbReference>
<gene>
    <name evidence="14" type="ORF">CUJ89_34035</name>
</gene>
<dbReference type="InterPro" id="IPR029062">
    <property type="entry name" value="Class_I_gatase-like"/>
</dbReference>
<keyword evidence="5 8" id="KW-0378">Hydrolase</keyword>
<evidence type="ECO:0000259" key="11">
    <source>
        <dbReference type="Pfam" id="PF02449"/>
    </source>
</evidence>
<dbReference type="GO" id="GO:0046872">
    <property type="term" value="F:metal ion binding"/>
    <property type="evidence" value="ECO:0007669"/>
    <property type="project" value="UniProtKB-KW"/>
</dbReference>
<evidence type="ECO:0000256" key="4">
    <source>
        <dbReference type="ARBA" id="ARBA00022723"/>
    </source>
</evidence>
<dbReference type="InterPro" id="IPR013780">
    <property type="entry name" value="Glyco_hydro_b"/>
</dbReference>
<keyword evidence="6" id="KW-0862">Zinc</keyword>
<dbReference type="Pfam" id="PF02449">
    <property type="entry name" value="Glyco_hydro_42"/>
    <property type="match status" value="1"/>
</dbReference>
<keyword evidence="4" id="KW-0479">Metal-binding</keyword>
<dbReference type="Pfam" id="PF08532">
    <property type="entry name" value="Glyco_hydro_42M"/>
    <property type="match status" value="1"/>
</dbReference>
<evidence type="ECO:0000259" key="12">
    <source>
        <dbReference type="Pfam" id="PF08532"/>
    </source>
</evidence>
<dbReference type="Gene3D" id="3.20.20.80">
    <property type="entry name" value="Glycosidases"/>
    <property type="match status" value="1"/>
</dbReference>
<evidence type="ECO:0000256" key="1">
    <source>
        <dbReference type="ARBA" id="ARBA00001412"/>
    </source>
</evidence>
<reference evidence="14 15" key="1">
    <citation type="journal article" date="2018" name="ISME J.">
        <title>Involvement of Burkholderiaceae and sulfurous volatiles in disease-suppressive soils.</title>
        <authorList>
            <person name="Carrion V.J."/>
            <person name="Cordovez V."/>
            <person name="Tyc O."/>
            <person name="Etalo D.W."/>
            <person name="de Bruijn I."/>
            <person name="de Jager V.C."/>
            <person name="Medema M.H."/>
            <person name="Eberl L."/>
            <person name="Raaijmakers J.M."/>
        </authorList>
    </citation>
    <scope>NUCLEOTIDE SEQUENCE [LARGE SCALE GENOMIC DNA]</scope>
    <source>
        <strain evidence="15">mHSR5</strain>
    </source>
</reference>
<feature type="domain" description="Beta-galactosidase C-terminal" evidence="13">
    <location>
        <begin position="609"/>
        <end position="652"/>
    </location>
</feature>
<dbReference type="InterPro" id="IPR013529">
    <property type="entry name" value="Glyco_hydro_42_N"/>
</dbReference>
<comment type="catalytic activity">
    <reaction evidence="1 8">
        <text>Hydrolysis of terminal non-reducing beta-D-galactose residues in beta-D-galactosides.</text>
        <dbReference type="EC" id="3.2.1.23"/>
    </reaction>
</comment>
<feature type="domain" description="Beta-galactosidase trimerisation" evidence="12">
    <location>
        <begin position="406"/>
        <end position="601"/>
    </location>
</feature>
<feature type="binding site" evidence="10">
    <location>
        <position position="141"/>
    </location>
    <ligand>
        <name>substrate</name>
    </ligand>
</feature>
<evidence type="ECO:0000256" key="3">
    <source>
        <dbReference type="ARBA" id="ARBA00012756"/>
    </source>
</evidence>
<comment type="similarity">
    <text evidence="2 8">Belongs to the glycosyl hydrolase 42 family.</text>
</comment>
<dbReference type="InterPro" id="IPR013739">
    <property type="entry name" value="Beta_galactosidase_C"/>
</dbReference>
<dbReference type="PANTHER" id="PTHR36447:SF2">
    <property type="entry name" value="BETA-GALACTOSIDASE YESZ"/>
    <property type="match status" value="1"/>
</dbReference>
<evidence type="ECO:0000313" key="14">
    <source>
        <dbReference type="EMBL" id="AXF25489.1"/>
    </source>
</evidence>
<dbReference type="SUPFAM" id="SSF52317">
    <property type="entry name" value="Class I glutamine amidotransferase-like"/>
    <property type="match status" value="1"/>
</dbReference>
<sequence length="658" mass="73315">MHLGVCYYPEHWPREQWDRDARRMAELGLTHVRIAEFAWSRMEPEPGRYDWAWLDEAIDTLARQHLKIVLGTPTAAPPKWLVDRHPEILPVGADGTVRQFGSRRHYDISSPVYREHCVRIVDAMARRYGAHPAVIAWQTDNELGCHNTLPSYTHAALTVFRAWLAARYGDVGALNRAWGNVFWSMEYRGFDEIELPHHTPTDANPAHVLDFRRFQSDEVARFHAAQVDAIRAHAPGRDVLHNFMGFFTEFDHYAFARTGTGLDVAAWDSYPVPRTEVLPLDEQDKHRWARTGHPDVSAFSHDLYRGVGNGRMWVMEQQAGPVNWGPHNPVPHAGAVRLWTWEAFAHGAELVSYFRWRQYPHAQEQLHSGLNAPDDKLSAGGHEVARVARELAAFDRALVEGAAAPARVALLFDYEADWMIRIQPHGADFDYQQHAFDWYRALRELGLDVDIVAADADVSRYALVVVPTLPVVPDSVAAQVARGGTHWLFGPRTGSRTADFAIVPGLAPGKLRDVLPMRIAQVESLRPSLAPRVAFDGIDGHAVKWRDHVDMDAATGIDVLAACDDGVPALVRRAHVTMATACFDRALLRAIIGRCARDAGLSVAALPDGLRLRRRGRVVFALNYGDAPCTLPAPAGARFVLGGPELGAVDLAAWVEPD</sequence>
<dbReference type="Pfam" id="PF08533">
    <property type="entry name" value="Glyco_hydro_42C"/>
    <property type="match status" value="1"/>
</dbReference>
<feature type="binding site" evidence="10">
    <location>
        <position position="103"/>
    </location>
    <ligand>
        <name>substrate</name>
    </ligand>
</feature>
<name>A0A2Z5N7E9_BURPY</name>
<accession>A0A2Z5N7E9</accession>
<evidence type="ECO:0000256" key="2">
    <source>
        <dbReference type="ARBA" id="ARBA00005940"/>
    </source>
</evidence>
<evidence type="ECO:0000256" key="5">
    <source>
        <dbReference type="ARBA" id="ARBA00022801"/>
    </source>
</evidence>
<dbReference type="GO" id="GO:0004565">
    <property type="term" value="F:beta-galactosidase activity"/>
    <property type="evidence" value="ECO:0007669"/>
    <property type="project" value="UniProtKB-EC"/>
</dbReference>
<dbReference type="EMBL" id="CP024904">
    <property type="protein sequence ID" value="AXF25489.1"/>
    <property type="molecule type" value="Genomic_DNA"/>
</dbReference>
<dbReference type="SUPFAM" id="SSF51445">
    <property type="entry name" value="(Trans)glycosidases"/>
    <property type="match status" value="1"/>
</dbReference>
<evidence type="ECO:0000313" key="15">
    <source>
        <dbReference type="Proteomes" id="UP000253104"/>
    </source>
</evidence>
<dbReference type="PIRSF" id="PIRSF001084">
    <property type="entry name" value="B-galactosidase"/>
    <property type="match status" value="1"/>
</dbReference>
<dbReference type="EC" id="3.2.1.23" evidence="3 8"/>
<dbReference type="PANTHER" id="PTHR36447">
    <property type="entry name" value="BETA-GALACTOSIDASE GANA"/>
    <property type="match status" value="1"/>
</dbReference>
<evidence type="ECO:0000256" key="9">
    <source>
        <dbReference type="PIRSR" id="PIRSR001084-1"/>
    </source>
</evidence>
<dbReference type="AlphaFoldDB" id="A0A2Z5N7E9"/>
<evidence type="ECO:0000256" key="8">
    <source>
        <dbReference type="PIRNR" id="PIRNR001084"/>
    </source>
</evidence>
<dbReference type="Proteomes" id="UP000253104">
    <property type="component" value="Chromosome mHSR5_C"/>
</dbReference>
<keyword evidence="7 8" id="KW-0326">Glycosidase</keyword>
<dbReference type="InterPro" id="IPR013738">
    <property type="entry name" value="Beta_galactosidase_Trimer"/>
</dbReference>
<dbReference type="Gene3D" id="3.40.50.880">
    <property type="match status" value="1"/>
</dbReference>
<protein>
    <recommendedName>
        <fullName evidence="3 8">Beta-galactosidase</fullName>
        <shortName evidence="8">Beta-gal</shortName>
        <ecNumber evidence="3 8">3.2.1.23</ecNumber>
    </recommendedName>
</protein>
<evidence type="ECO:0000259" key="13">
    <source>
        <dbReference type="Pfam" id="PF08533"/>
    </source>
</evidence>
<dbReference type="SUPFAM" id="SSF51011">
    <property type="entry name" value="Glycosyl hydrolase domain"/>
    <property type="match status" value="1"/>
</dbReference>
<dbReference type="CDD" id="cd03143">
    <property type="entry name" value="A4_beta-galactosidase_middle_domain"/>
    <property type="match status" value="1"/>
</dbReference>
<evidence type="ECO:0000256" key="6">
    <source>
        <dbReference type="ARBA" id="ARBA00022833"/>
    </source>
</evidence>
<dbReference type="InterPro" id="IPR017853">
    <property type="entry name" value="GH"/>
</dbReference>
<dbReference type="InterPro" id="IPR003476">
    <property type="entry name" value="Glyco_hydro_42"/>
</dbReference>
<feature type="active site" description="Proton donor" evidence="9">
    <location>
        <position position="142"/>
    </location>
</feature>
<feature type="binding site" evidence="10">
    <location>
        <position position="324"/>
    </location>
    <ligand>
        <name>substrate</name>
    </ligand>
</feature>
<feature type="active site" description="Nucleophile" evidence="9">
    <location>
        <position position="316"/>
    </location>
</feature>
<dbReference type="GO" id="GO:0006012">
    <property type="term" value="P:galactose metabolic process"/>
    <property type="evidence" value="ECO:0007669"/>
    <property type="project" value="InterPro"/>
</dbReference>
<proteinExistence type="inferred from homology"/>
<evidence type="ECO:0000256" key="7">
    <source>
        <dbReference type="ARBA" id="ARBA00023295"/>
    </source>
</evidence>
<dbReference type="OrthoDB" id="9800974at2"/>
<feature type="domain" description="Glycoside hydrolase family 42 N-terminal" evidence="11">
    <location>
        <begin position="6"/>
        <end position="392"/>
    </location>
</feature>